<evidence type="ECO:0000259" key="1">
    <source>
        <dbReference type="SMART" id="SM01172"/>
    </source>
</evidence>
<feature type="domain" description="DUF3700" evidence="1">
    <location>
        <begin position="2"/>
        <end position="242"/>
    </location>
</feature>
<protein>
    <recommendedName>
        <fullName evidence="1">DUF3700 domain-containing protein</fullName>
    </recommendedName>
</protein>
<dbReference type="Gene3D" id="3.60.20.10">
    <property type="entry name" value="Glutamine Phosphoribosylpyrophosphate, subunit 1, domain 1"/>
    <property type="match status" value="1"/>
</dbReference>
<dbReference type="InterPro" id="IPR029055">
    <property type="entry name" value="Ntn_hydrolases_N"/>
</dbReference>
<name>A0AAW1PKW1_9CHLO</name>
<evidence type="ECO:0000313" key="2">
    <source>
        <dbReference type="EMBL" id="KAK9809075.1"/>
    </source>
</evidence>
<proteinExistence type="predicted"/>
<comment type="caution">
    <text evidence="2">The sequence shown here is derived from an EMBL/GenBank/DDBJ whole genome shotgun (WGS) entry which is preliminary data.</text>
</comment>
<dbReference type="PANTHER" id="PTHR45952">
    <property type="entry name" value="ALUMINUM INDUCED PROTEIN WITH YGL AND LRDR MOTIFS"/>
    <property type="match status" value="1"/>
</dbReference>
<dbReference type="AlphaFoldDB" id="A0AAW1PKW1"/>
<dbReference type="Proteomes" id="UP001489004">
    <property type="component" value="Unassembled WGS sequence"/>
</dbReference>
<dbReference type="SMART" id="SM01172">
    <property type="entry name" value="DUF3700"/>
    <property type="match status" value="1"/>
</dbReference>
<dbReference type="EMBL" id="JALJOR010000011">
    <property type="protein sequence ID" value="KAK9809075.1"/>
    <property type="molecule type" value="Genomic_DNA"/>
</dbReference>
<dbReference type="InterPro" id="IPR044828">
    <property type="entry name" value="TSJT1-like"/>
</dbReference>
<reference evidence="2 3" key="1">
    <citation type="journal article" date="2024" name="Nat. Commun.">
        <title>Phylogenomics reveals the evolutionary origins of lichenization in chlorophyte algae.</title>
        <authorList>
            <person name="Puginier C."/>
            <person name="Libourel C."/>
            <person name="Otte J."/>
            <person name="Skaloud P."/>
            <person name="Haon M."/>
            <person name="Grisel S."/>
            <person name="Petersen M."/>
            <person name="Berrin J.G."/>
            <person name="Delaux P.M."/>
            <person name="Dal Grande F."/>
            <person name="Keller J."/>
        </authorList>
    </citation>
    <scope>NUCLEOTIDE SEQUENCE [LARGE SCALE GENOMIC DNA]</scope>
    <source>
        <strain evidence="2 3">SAG 2043</strain>
    </source>
</reference>
<dbReference type="SUPFAM" id="SSF56235">
    <property type="entry name" value="N-terminal nucleophile aminohydrolases (Ntn hydrolases)"/>
    <property type="match status" value="1"/>
</dbReference>
<sequence length="259" mass="28184">MLAVFHRHLIGAPFLPEDPQLGNSRANQDSAVEVAIKLSQAAHMETPHEIVFDRGGFALAGSDVQLAETDLNDSRVHVMFKGQISNMHEIYELYSVSEEFRGPKPDFARFILSLYIEGFADVYGDWTDQPATLLGALEGDFACILYDSGMGYLLAVRSASAKEPLYWGLDDAAGDNLVISSAAGYLSAFPPGCAYESQVVPDGHPCKCRMVNFTRHTPATRAVETLSKVDSHGHLCGLMFKSKSGRDLMSAGGQVDEAY</sequence>
<keyword evidence="3" id="KW-1185">Reference proteome</keyword>
<dbReference type="Pfam" id="PF12481">
    <property type="entry name" value="DUF3700"/>
    <property type="match status" value="1"/>
</dbReference>
<dbReference type="PANTHER" id="PTHR45952:SF4">
    <property type="entry name" value="ALUMINUM INDUCED PROTEIN WITH YGL AND LRDR MOTIFS"/>
    <property type="match status" value="1"/>
</dbReference>
<accession>A0AAW1PKW1</accession>
<gene>
    <name evidence="2" type="ORF">WJX72_008985</name>
</gene>
<organism evidence="2 3">
    <name type="scientific">[Myrmecia] bisecta</name>
    <dbReference type="NCBI Taxonomy" id="41462"/>
    <lineage>
        <taxon>Eukaryota</taxon>
        <taxon>Viridiplantae</taxon>
        <taxon>Chlorophyta</taxon>
        <taxon>core chlorophytes</taxon>
        <taxon>Trebouxiophyceae</taxon>
        <taxon>Trebouxiales</taxon>
        <taxon>Trebouxiaceae</taxon>
        <taxon>Myrmecia</taxon>
    </lineage>
</organism>
<evidence type="ECO:0000313" key="3">
    <source>
        <dbReference type="Proteomes" id="UP001489004"/>
    </source>
</evidence>
<dbReference type="InterPro" id="IPR024286">
    <property type="entry name" value="DUF3700"/>
</dbReference>